<dbReference type="InterPro" id="IPR050114">
    <property type="entry name" value="UPF0173_UPF0282_UlaG_hydrolase"/>
</dbReference>
<dbReference type="GO" id="GO:0016787">
    <property type="term" value="F:hydrolase activity"/>
    <property type="evidence" value="ECO:0007669"/>
    <property type="project" value="UniProtKB-KW"/>
</dbReference>
<sequence>MRITKLEHAAVLIENAGETLVIDPGKFTRPIEADASTVAVVITHLHDDHWTPAQVEHIRSANPAVALFGPAGVVRAAAEAGISVQQVSAGETIKVGGFELRFFGGTHALIHRSIPLIDNVGVLVNGRFYYGGDSFDAPEDTAIEVLAVPAAAPWMRLADAMDYVEAVSPARSFPTHEMLLSDAGKALSNSRIAWSTEQAGGEFFPLTPGEGIDI</sequence>
<dbReference type="KEGG" id="mvd:AWU67_03925"/>
<dbReference type="SMART" id="SM00849">
    <property type="entry name" value="Lactamase_B"/>
    <property type="match status" value="1"/>
</dbReference>
<dbReference type="AlphaFoldDB" id="A0A0Y0MUE2"/>
<dbReference type="OrthoDB" id="3190691at2"/>
<dbReference type="PANTHER" id="PTHR43546:SF3">
    <property type="entry name" value="UPF0173 METAL-DEPENDENT HYDROLASE MJ1163"/>
    <property type="match status" value="1"/>
</dbReference>
<dbReference type="PANTHER" id="PTHR43546">
    <property type="entry name" value="UPF0173 METAL-DEPENDENT HYDROLASE MJ1163-RELATED"/>
    <property type="match status" value="1"/>
</dbReference>
<reference evidence="2 3" key="1">
    <citation type="journal article" date="2016" name="J. Biotechnol.">
        <title>First complete genome sequence of a species in the genus Microterricola, an extremophilic cold active enzyme producing bacterial strain ERGS5:02 isolated from Sikkim Himalaya.</title>
        <authorList>
            <person name="Himanshu"/>
            <person name="Swarnkar M.K."/>
            <person name="Singh D."/>
            <person name="Kumar R."/>
        </authorList>
    </citation>
    <scope>NUCLEOTIDE SEQUENCE [LARGE SCALE GENOMIC DNA]</scope>
    <source>
        <strain evidence="2 3">ERGS5:02</strain>
    </source>
</reference>
<dbReference type="Proteomes" id="UP000058305">
    <property type="component" value="Chromosome"/>
</dbReference>
<dbReference type="SUPFAM" id="SSF56281">
    <property type="entry name" value="Metallo-hydrolase/oxidoreductase"/>
    <property type="match status" value="1"/>
</dbReference>
<evidence type="ECO:0000313" key="2">
    <source>
        <dbReference type="EMBL" id="AMB58147.1"/>
    </source>
</evidence>
<dbReference type="Pfam" id="PF13483">
    <property type="entry name" value="Lactamase_B_3"/>
    <property type="match status" value="1"/>
</dbReference>
<evidence type="ECO:0000259" key="1">
    <source>
        <dbReference type="SMART" id="SM00849"/>
    </source>
</evidence>
<accession>A0A0Y0MUE2</accession>
<dbReference type="InterPro" id="IPR001279">
    <property type="entry name" value="Metallo-B-lactamas"/>
</dbReference>
<dbReference type="RefSeq" id="WP_067226842.1">
    <property type="nucleotide sequence ID" value="NZ_CP014145.1"/>
</dbReference>
<protein>
    <submittedName>
        <fullName evidence="2">MBL fold metallo-hydrolase</fullName>
    </submittedName>
</protein>
<evidence type="ECO:0000313" key="3">
    <source>
        <dbReference type="Proteomes" id="UP000058305"/>
    </source>
</evidence>
<organism evidence="2 3">
    <name type="scientific">Microterricola viridarii</name>
    <dbReference type="NCBI Taxonomy" id="412690"/>
    <lineage>
        <taxon>Bacteria</taxon>
        <taxon>Bacillati</taxon>
        <taxon>Actinomycetota</taxon>
        <taxon>Actinomycetes</taxon>
        <taxon>Micrococcales</taxon>
        <taxon>Microbacteriaceae</taxon>
        <taxon>Microterricola</taxon>
    </lineage>
</organism>
<dbReference type="Gene3D" id="3.60.15.10">
    <property type="entry name" value="Ribonuclease Z/Hydroxyacylglutathione hydrolase-like"/>
    <property type="match status" value="1"/>
</dbReference>
<dbReference type="InterPro" id="IPR036866">
    <property type="entry name" value="RibonucZ/Hydroxyglut_hydro"/>
</dbReference>
<gene>
    <name evidence="2" type="ORF">AWU67_03925</name>
</gene>
<keyword evidence="2" id="KW-0378">Hydrolase</keyword>
<name>A0A0Y0MUE2_9MICO</name>
<reference evidence="3" key="2">
    <citation type="submission" date="2016-01" db="EMBL/GenBank/DDBJ databases">
        <title>First complete genome sequence of a species in the genus Microterricola, an extremophilic cold active enzyme producing strain ERGS5:02 isolated from Sikkim Himalaya.</title>
        <authorList>
            <person name="Kumar R."/>
            <person name="Singh D."/>
            <person name="Swarnkar M.K."/>
        </authorList>
    </citation>
    <scope>NUCLEOTIDE SEQUENCE [LARGE SCALE GENOMIC DNA]</scope>
    <source>
        <strain evidence="3">ERGS5:02</strain>
    </source>
</reference>
<proteinExistence type="predicted"/>
<feature type="domain" description="Metallo-beta-lactamase" evidence="1">
    <location>
        <begin position="7"/>
        <end position="176"/>
    </location>
</feature>
<dbReference type="EMBL" id="CP014145">
    <property type="protein sequence ID" value="AMB58147.1"/>
    <property type="molecule type" value="Genomic_DNA"/>
</dbReference>
<keyword evidence="3" id="KW-1185">Reference proteome</keyword>